<dbReference type="Proteomes" id="UP000294508">
    <property type="component" value="Unassembled WGS sequence"/>
</dbReference>
<keyword evidence="1" id="KW-0732">Signal</keyword>
<dbReference type="RefSeq" id="WP_132212983.1">
    <property type="nucleotide sequence ID" value="NZ_SLWN01000012.1"/>
</dbReference>
<dbReference type="SMART" id="SM00909">
    <property type="entry name" value="Germane"/>
    <property type="match status" value="1"/>
</dbReference>
<proteinExistence type="predicted"/>
<gene>
    <name evidence="3" type="ORF">EV652_112211</name>
</gene>
<organism evidence="3 4">
    <name type="scientific">Kribbella steppae</name>
    <dbReference type="NCBI Taxonomy" id="2512223"/>
    <lineage>
        <taxon>Bacteria</taxon>
        <taxon>Bacillati</taxon>
        <taxon>Actinomycetota</taxon>
        <taxon>Actinomycetes</taxon>
        <taxon>Propionibacteriales</taxon>
        <taxon>Kribbellaceae</taxon>
        <taxon>Kribbella</taxon>
    </lineage>
</organism>
<sequence length="187" mass="18896">MRVLAGVLAAALVLVGCGVPLQDEPAPIEPQAIPSRLQSPGGPTAAPSAARTTVQVNFVRKDRLVSFAREVPGAGVLDGVIQALTAGPTASEQANGITSALPPGIALTVVVVQGTTVGLELSGETDGRSPTENVLAVGQIVLSVTALETVDQVTFWRDGSPVEALLADGALTTAPLTAADYEALRSP</sequence>
<evidence type="ECO:0000256" key="1">
    <source>
        <dbReference type="SAM" id="SignalP"/>
    </source>
</evidence>
<dbReference type="PROSITE" id="PS51257">
    <property type="entry name" value="PROKAR_LIPOPROTEIN"/>
    <property type="match status" value="1"/>
</dbReference>
<dbReference type="EMBL" id="SLWN01000012">
    <property type="protein sequence ID" value="TCO20465.1"/>
    <property type="molecule type" value="Genomic_DNA"/>
</dbReference>
<feature type="signal peptide" evidence="1">
    <location>
        <begin position="1"/>
        <end position="22"/>
    </location>
</feature>
<keyword evidence="4" id="KW-1185">Reference proteome</keyword>
<accession>A0A4R2H7R1</accession>
<dbReference type="Pfam" id="PF10646">
    <property type="entry name" value="Germane"/>
    <property type="match status" value="1"/>
</dbReference>
<name>A0A4R2H7R1_9ACTN</name>
<protein>
    <submittedName>
        <fullName evidence="3">Sporulation and spore germination protein</fullName>
    </submittedName>
</protein>
<dbReference type="OrthoDB" id="3774064at2"/>
<feature type="domain" description="GerMN" evidence="2">
    <location>
        <begin position="77"/>
        <end position="166"/>
    </location>
</feature>
<reference evidence="3 4" key="1">
    <citation type="journal article" date="2015" name="Stand. Genomic Sci.">
        <title>Genomic Encyclopedia of Bacterial and Archaeal Type Strains, Phase III: the genomes of soil and plant-associated and newly described type strains.</title>
        <authorList>
            <person name="Whitman W.B."/>
            <person name="Woyke T."/>
            <person name="Klenk H.P."/>
            <person name="Zhou Y."/>
            <person name="Lilburn T.G."/>
            <person name="Beck B.J."/>
            <person name="De Vos P."/>
            <person name="Vandamme P."/>
            <person name="Eisen J.A."/>
            <person name="Garrity G."/>
            <person name="Hugenholtz P."/>
            <person name="Kyrpides N.C."/>
        </authorList>
    </citation>
    <scope>NUCLEOTIDE SEQUENCE [LARGE SCALE GENOMIC DNA]</scope>
    <source>
        <strain evidence="3 4">VKM Ac-2572</strain>
    </source>
</reference>
<comment type="caution">
    <text evidence="3">The sequence shown here is derived from an EMBL/GenBank/DDBJ whole genome shotgun (WGS) entry which is preliminary data.</text>
</comment>
<evidence type="ECO:0000259" key="2">
    <source>
        <dbReference type="SMART" id="SM00909"/>
    </source>
</evidence>
<dbReference type="InterPro" id="IPR019606">
    <property type="entry name" value="GerMN"/>
</dbReference>
<evidence type="ECO:0000313" key="3">
    <source>
        <dbReference type="EMBL" id="TCO20465.1"/>
    </source>
</evidence>
<dbReference type="AlphaFoldDB" id="A0A4R2H7R1"/>
<feature type="chain" id="PRO_5038699802" evidence="1">
    <location>
        <begin position="23"/>
        <end position="187"/>
    </location>
</feature>
<evidence type="ECO:0000313" key="4">
    <source>
        <dbReference type="Proteomes" id="UP000294508"/>
    </source>
</evidence>